<reference evidence="3" key="2">
    <citation type="submission" date="2015-06" db="UniProtKB">
        <authorList>
            <consortium name="EnsemblMetazoa"/>
        </authorList>
    </citation>
    <scope>IDENTIFICATION</scope>
</reference>
<dbReference type="HOGENOM" id="CLU_1588356_0_0_1"/>
<evidence type="ECO:0000259" key="2">
    <source>
        <dbReference type="Pfam" id="PF11878"/>
    </source>
</evidence>
<dbReference type="Pfam" id="PF11878">
    <property type="entry name" value="DOCK_C-D_N"/>
    <property type="match status" value="1"/>
</dbReference>
<dbReference type="EnsemblMetazoa" id="MESCA007995-RA">
    <property type="protein sequence ID" value="MESCA007995-PA"/>
    <property type="gene ID" value="MESCA007995"/>
</dbReference>
<dbReference type="AlphaFoldDB" id="T1GW26"/>
<protein>
    <recommendedName>
        <fullName evidence="2">Dedicator of cytokinesis C/D N-terminal domain-containing protein</fullName>
    </recommendedName>
</protein>
<feature type="compositionally biased region" description="Low complexity" evidence="1">
    <location>
        <begin position="136"/>
        <end position="146"/>
    </location>
</feature>
<evidence type="ECO:0000256" key="1">
    <source>
        <dbReference type="SAM" id="MobiDB-lite"/>
    </source>
</evidence>
<feature type="domain" description="Dedicator of cytokinesis C/D N-terminal" evidence="2">
    <location>
        <begin position="41"/>
        <end position="94"/>
    </location>
</feature>
<name>T1GW26_MEGSC</name>
<proteinExistence type="predicted"/>
<accession>T1GW26</accession>
<dbReference type="Proteomes" id="UP000015102">
    <property type="component" value="Unassembled WGS sequence"/>
</dbReference>
<feature type="compositionally biased region" description="Polar residues" evidence="1">
    <location>
        <begin position="96"/>
        <end position="110"/>
    </location>
</feature>
<organism evidence="3 4">
    <name type="scientific">Megaselia scalaris</name>
    <name type="common">Humpbacked fly</name>
    <name type="synonym">Phora scalaris</name>
    <dbReference type="NCBI Taxonomy" id="36166"/>
    <lineage>
        <taxon>Eukaryota</taxon>
        <taxon>Metazoa</taxon>
        <taxon>Ecdysozoa</taxon>
        <taxon>Arthropoda</taxon>
        <taxon>Hexapoda</taxon>
        <taxon>Insecta</taxon>
        <taxon>Pterygota</taxon>
        <taxon>Neoptera</taxon>
        <taxon>Endopterygota</taxon>
        <taxon>Diptera</taxon>
        <taxon>Brachycera</taxon>
        <taxon>Muscomorpha</taxon>
        <taxon>Platypezoidea</taxon>
        <taxon>Phoridae</taxon>
        <taxon>Megaseliini</taxon>
        <taxon>Megaselia</taxon>
    </lineage>
</organism>
<evidence type="ECO:0000313" key="4">
    <source>
        <dbReference type="Proteomes" id="UP000015102"/>
    </source>
</evidence>
<keyword evidence="4" id="KW-1185">Reference proteome</keyword>
<evidence type="ECO:0000313" key="3">
    <source>
        <dbReference type="EnsemblMetazoa" id="MESCA007995-PA"/>
    </source>
</evidence>
<dbReference type="EMBL" id="CAQQ02141311">
    <property type="status" value="NOT_ANNOTATED_CDS"/>
    <property type="molecule type" value="Genomic_DNA"/>
</dbReference>
<dbReference type="InterPro" id="IPR021816">
    <property type="entry name" value="DOCK_C/D_N"/>
</dbReference>
<feature type="region of interest" description="Disordered" evidence="1">
    <location>
        <begin position="95"/>
        <end position="154"/>
    </location>
</feature>
<feature type="compositionally biased region" description="Basic and acidic residues" evidence="1">
    <location>
        <begin position="112"/>
        <end position="133"/>
    </location>
</feature>
<sequence length="168" mass="19265">MTLNKYAIDNHWGIEFEVQYLLFAKTRVLDWQKLFMKSKPQLVEPIDFEDFLIKNKFLIQNDPQRELLMYPNDDVTEIILPRKFRTVDNNIPKFSENVNLTPNSTTNGNLKKNGEQKNGDHNGHSDLSRKKSDTGSSASSSSSSSSTLTLPRRMDVMLETTITVPDLQ</sequence>
<reference evidence="4" key="1">
    <citation type="submission" date="2013-02" db="EMBL/GenBank/DDBJ databases">
        <authorList>
            <person name="Hughes D."/>
        </authorList>
    </citation>
    <scope>NUCLEOTIDE SEQUENCE</scope>
    <source>
        <strain>Durham</strain>
        <strain evidence="4">NC isolate 2 -- Noor lab</strain>
    </source>
</reference>
<dbReference type="STRING" id="36166.T1GW26"/>